<dbReference type="AlphaFoldDB" id="A0A934J4C2"/>
<evidence type="ECO:0000313" key="3">
    <source>
        <dbReference type="EMBL" id="MBJ6361429.1"/>
    </source>
</evidence>
<keyword evidence="1" id="KW-0812">Transmembrane</keyword>
<reference evidence="3" key="1">
    <citation type="submission" date="2020-12" db="EMBL/GenBank/DDBJ databases">
        <authorList>
            <person name="Huq M.A."/>
        </authorList>
    </citation>
    <scope>NUCLEOTIDE SEQUENCE</scope>
    <source>
        <strain evidence="3">MAHUQ-46</strain>
    </source>
</reference>
<feature type="domain" description="TadE-like" evidence="2">
    <location>
        <begin position="19"/>
        <end position="61"/>
    </location>
</feature>
<evidence type="ECO:0000259" key="2">
    <source>
        <dbReference type="Pfam" id="PF07811"/>
    </source>
</evidence>
<dbReference type="Pfam" id="PF07811">
    <property type="entry name" value="TadE"/>
    <property type="match status" value="1"/>
</dbReference>
<feature type="transmembrane region" description="Helical" evidence="1">
    <location>
        <begin position="21"/>
        <end position="45"/>
    </location>
</feature>
<evidence type="ECO:0000313" key="4">
    <source>
        <dbReference type="Proteomes" id="UP000640274"/>
    </source>
</evidence>
<evidence type="ECO:0000256" key="1">
    <source>
        <dbReference type="SAM" id="Phobius"/>
    </source>
</evidence>
<keyword evidence="1" id="KW-1133">Transmembrane helix</keyword>
<sequence length="312" mass="34125">MKRQKRWPGLICKAKQDEGSIALEAALVTPLFLFMLVVVITFIHISAVQMALQDAVSQTVRQTASYIYPASLAVQSFGDKQEQQTPSKPAQNAGISAAAAQLSQWLPEPAGSLMTSALNGNWGSVQDWVVPYAFEPVLRQFAEESLLESDNVTISKVSLPDLKSGANPYLSMTAEYKMPIRLPFINKPLVLQEHAAERVWIPDSLPSNSGQLGQPDSGSIQIVSLEPTPVLPGRKARITVLTEPGRRLKLSVHYKSGRSKARNLGEAVADENGVISWEWHVSGNTTPGTWEFVIQGEDGASARLHFEVRKAK</sequence>
<name>A0A934J4C2_9BACL</name>
<dbReference type="EMBL" id="JAELUP010000027">
    <property type="protein sequence ID" value="MBJ6361429.1"/>
    <property type="molecule type" value="Genomic_DNA"/>
</dbReference>
<accession>A0A934J4C2</accession>
<protein>
    <submittedName>
        <fullName evidence="3">Pilus assembly protein</fullName>
    </submittedName>
</protein>
<gene>
    <name evidence="3" type="ORF">JFN88_08940</name>
</gene>
<dbReference type="InterPro" id="IPR012495">
    <property type="entry name" value="TadE-like_dom"/>
</dbReference>
<dbReference type="RefSeq" id="WP_199018977.1">
    <property type="nucleotide sequence ID" value="NZ_JAELUP010000027.1"/>
</dbReference>
<keyword evidence="1" id="KW-0472">Membrane</keyword>
<proteinExistence type="predicted"/>
<keyword evidence="4" id="KW-1185">Reference proteome</keyword>
<organism evidence="3 4">
    <name type="scientific">Paenibacillus roseus</name>
    <dbReference type="NCBI Taxonomy" id="2798579"/>
    <lineage>
        <taxon>Bacteria</taxon>
        <taxon>Bacillati</taxon>
        <taxon>Bacillota</taxon>
        <taxon>Bacilli</taxon>
        <taxon>Bacillales</taxon>
        <taxon>Paenibacillaceae</taxon>
        <taxon>Paenibacillus</taxon>
    </lineage>
</organism>
<comment type="caution">
    <text evidence="3">The sequence shown here is derived from an EMBL/GenBank/DDBJ whole genome shotgun (WGS) entry which is preliminary data.</text>
</comment>
<dbReference type="Proteomes" id="UP000640274">
    <property type="component" value="Unassembled WGS sequence"/>
</dbReference>